<dbReference type="Proteomes" id="UP001054252">
    <property type="component" value="Unassembled WGS sequence"/>
</dbReference>
<feature type="compositionally biased region" description="Polar residues" evidence="1">
    <location>
        <begin position="11"/>
        <end position="23"/>
    </location>
</feature>
<evidence type="ECO:0000256" key="1">
    <source>
        <dbReference type="SAM" id="MobiDB-lite"/>
    </source>
</evidence>
<feature type="region of interest" description="Disordered" evidence="1">
    <location>
        <begin position="1"/>
        <end position="41"/>
    </location>
</feature>
<evidence type="ECO:0000313" key="2">
    <source>
        <dbReference type="EMBL" id="GKV13990.1"/>
    </source>
</evidence>
<gene>
    <name evidence="2" type="ORF">SLEP1_g24932</name>
</gene>
<organism evidence="2 3">
    <name type="scientific">Rubroshorea leprosula</name>
    <dbReference type="NCBI Taxonomy" id="152421"/>
    <lineage>
        <taxon>Eukaryota</taxon>
        <taxon>Viridiplantae</taxon>
        <taxon>Streptophyta</taxon>
        <taxon>Embryophyta</taxon>
        <taxon>Tracheophyta</taxon>
        <taxon>Spermatophyta</taxon>
        <taxon>Magnoliopsida</taxon>
        <taxon>eudicotyledons</taxon>
        <taxon>Gunneridae</taxon>
        <taxon>Pentapetalae</taxon>
        <taxon>rosids</taxon>
        <taxon>malvids</taxon>
        <taxon>Malvales</taxon>
        <taxon>Dipterocarpaceae</taxon>
        <taxon>Rubroshorea</taxon>
    </lineage>
</organism>
<name>A0AAV5JUJ7_9ROSI</name>
<accession>A0AAV5JUJ7</accession>
<comment type="caution">
    <text evidence="2">The sequence shown here is derived from an EMBL/GenBank/DDBJ whole genome shotgun (WGS) entry which is preliminary data.</text>
</comment>
<dbReference type="EMBL" id="BPVZ01000040">
    <property type="protein sequence ID" value="GKV13990.1"/>
    <property type="molecule type" value="Genomic_DNA"/>
</dbReference>
<sequence length="41" mass="4272">MKVDDLMGTKQDGSPNPAPSHSASRGKRCPTDAAAFPSRSV</sequence>
<evidence type="ECO:0000313" key="3">
    <source>
        <dbReference type="Proteomes" id="UP001054252"/>
    </source>
</evidence>
<dbReference type="AlphaFoldDB" id="A0AAV5JUJ7"/>
<proteinExistence type="predicted"/>
<reference evidence="2 3" key="1">
    <citation type="journal article" date="2021" name="Commun. Biol.">
        <title>The genome of Shorea leprosula (Dipterocarpaceae) highlights the ecological relevance of drought in aseasonal tropical rainforests.</title>
        <authorList>
            <person name="Ng K.K.S."/>
            <person name="Kobayashi M.J."/>
            <person name="Fawcett J.A."/>
            <person name="Hatakeyama M."/>
            <person name="Paape T."/>
            <person name="Ng C.H."/>
            <person name="Ang C.C."/>
            <person name="Tnah L.H."/>
            <person name="Lee C.T."/>
            <person name="Nishiyama T."/>
            <person name="Sese J."/>
            <person name="O'Brien M.J."/>
            <person name="Copetti D."/>
            <person name="Mohd Noor M.I."/>
            <person name="Ong R.C."/>
            <person name="Putra M."/>
            <person name="Sireger I.Z."/>
            <person name="Indrioko S."/>
            <person name="Kosugi Y."/>
            <person name="Izuno A."/>
            <person name="Isagi Y."/>
            <person name="Lee S.L."/>
            <person name="Shimizu K.K."/>
        </authorList>
    </citation>
    <scope>NUCLEOTIDE SEQUENCE [LARGE SCALE GENOMIC DNA]</scope>
    <source>
        <strain evidence="2">214</strain>
    </source>
</reference>
<keyword evidence="3" id="KW-1185">Reference proteome</keyword>
<protein>
    <submittedName>
        <fullName evidence="2">Uncharacterized protein</fullName>
    </submittedName>
</protein>